<dbReference type="PANTHER" id="PTHR16128:SF5">
    <property type="entry name" value="FAD_NAD(P)-BINDING OXIDOREDUCTASE FAMILY PROTEIN"/>
    <property type="match status" value="1"/>
</dbReference>
<dbReference type="RefSeq" id="WP_106592027.1">
    <property type="nucleotide sequence ID" value="NZ_PYGI01000013.1"/>
</dbReference>
<dbReference type="InterPro" id="IPR002937">
    <property type="entry name" value="Amino_oxidase"/>
</dbReference>
<evidence type="ECO:0000259" key="1">
    <source>
        <dbReference type="Pfam" id="PF01593"/>
    </source>
</evidence>
<dbReference type="Proteomes" id="UP000242133">
    <property type="component" value="Unassembled WGS sequence"/>
</dbReference>
<feature type="domain" description="Amine oxidase" evidence="1">
    <location>
        <begin position="107"/>
        <end position="316"/>
    </location>
</feature>
<keyword evidence="3" id="KW-1185">Reference proteome</keyword>
<evidence type="ECO:0000313" key="2">
    <source>
        <dbReference type="EMBL" id="PSL13243.1"/>
    </source>
</evidence>
<name>A0A2P8EUU2_9GAMM</name>
<dbReference type="PANTHER" id="PTHR16128">
    <property type="entry name" value="FAD/NAD(P)-BINDING OXIDOREDUCTASE FAMILY PROTEIN"/>
    <property type="match status" value="1"/>
</dbReference>
<proteinExistence type="predicted"/>
<protein>
    <recommendedName>
        <fullName evidence="1">Amine oxidase domain-containing protein</fullName>
    </recommendedName>
</protein>
<dbReference type="Pfam" id="PF13450">
    <property type="entry name" value="NAD_binding_8"/>
    <property type="match status" value="1"/>
</dbReference>
<reference evidence="2 3" key="1">
    <citation type="submission" date="2018-03" db="EMBL/GenBank/DDBJ databases">
        <title>Genomic Encyclopedia of Archaeal and Bacterial Type Strains, Phase II (KMG-II): from individual species to whole genera.</title>
        <authorList>
            <person name="Goeker M."/>
        </authorList>
    </citation>
    <scope>NUCLEOTIDE SEQUENCE [LARGE SCALE GENOMIC DNA]</scope>
    <source>
        <strain evidence="2 3">DSM 17586</strain>
    </source>
</reference>
<comment type="caution">
    <text evidence="2">The sequence shown here is derived from an EMBL/GenBank/DDBJ whole genome shotgun (WGS) entry which is preliminary data.</text>
</comment>
<sequence>MIQLEERIAVVGAGLAGSLVAHALAQRGAKPEVFDKSRGTGGRLSAARLGSMSADLGAPVVEQPVAARLLAQCATLPLEAWEHKAADFEGVAAAAVGRYVAVPRASALTRHLLQDIPLHTQVRVTAVEAAASGGWHLLSEQGETYGPFARVVIAAPAPQAVPLLASAPALQRAAAGVNMSPCWVLVVQLPVRPESVAQLDWLEAGDDVLARACRDSSKPGRGEGEVWQLQASSDWSQRYCEAEPDWVAEQLLETFAQQIGVPLQPLQQRVHRWLYADVAEAPLVPSLASPLSSDHTLGICGDWVGGGGAAGAVTSAEALIAALEAGR</sequence>
<dbReference type="Gene3D" id="3.90.660.10">
    <property type="match status" value="1"/>
</dbReference>
<dbReference type="GO" id="GO:0016491">
    <property type="term" value="F:oxidoreductase activity"/>
    <property type="evidence" value="ECO:0007669"/>
    <property type="project" value="InterPro"/>
</dbReference>
<organism evidence="2 3">
    <name type="scientific">Marinobacterium halophilum</name>
    <dbReference type="NCBI Taxonomy" id="267374"/>
    <lineage>
        <taxon>Bacteria</taxon>
        <taxon>Pseudomonadati</taxon>
        <taxon>Pseudomonadota</taxon>
        <taxon>Gammaproteobacteria</taxon>
        <taxon>Oceanospirillales</taxon>
        <taxon>Oceanospirillaceae</taxon>
        <taxon>Marinobacterium</taxon>
    </lineage>
</organism>
<dbReference type="EMBL" id="PYGI01000013">
    <property type="protein sequence ID" value="PSL13243.1"/>
    <property type="molecule type" value="Genomic_DNA"/>
</dbReference>
<dbReference type="InterPro" id="IPR036188">
    <property type="entry name" value="FAD/NAD-bd_sf"/>
</dbReference>
<evidence type="ECO:0000313" key="3">
    <source>
        <dbReference type="Proteomes" id="UP000242133"/>
    </source>
</evidence>
<gene>
    <name evidence="2" type="ORF">CLV44_11381</name>
</gene>
<dbReference type="Pfam" id="PF01593">
    <property type="entry name" value="Amino_oxidase"/>
    <property type="match status" value="1"/>
</dbReference>
<dbReference type="AlphaFoldDB" id="A0A2P8EUU2"/>
<dbReference type="Gene3D" id="3.50.50.60">
    <property type="entry name" value="FAD/NAD(P)-binding domain"/>
    <property type="match status" value="1"/>
</dbReference>
<accession>A0A2P8EUU2</accession>
<dbReference type="SUPFAM" id="SSF51905">
    <property type="entry name" value="FAD/NAD(P)-binding domain"/>
    <property type="match status" value="1"/>
</dbReference>
<dbReference type="OrthoDB" id="5792777at2"/>